<dbReference type="EMBL" id="CAJHZY010000046">
    <property type="protein sequence ID" value="CAD7767040.1"/>
    <property type="molecule type" value="Genomic_DNA"/>
</dbReference>
<dbReference type="EMBL" id="CAJHZY010000046">
    <property type="protein sequence ID" value="CAD7767046.1"/>
    <property type="molecule type" value="Genomic_DNA"/>
</dbReference>
<sequence>MNQHSRTGFFTEKKQACKTYTNKGDKAELIIPENCFAFKFLGKTIVIYHNNKRKNTFGKDKAKIIHYTLKYTDGKTCRVQGSTLPAKLANDIRDGQITRIDAFLH</sequence>
<proteinExistence type="predicted"/>
<dbReference type="Proteomes" id="UP000614580">
    <property type="component" value="Unassembled WGS sequence"/>
</dbReference>
<evidence type="ECO:0000313" key="2">
    <source>
        <dbReference type="EMBL" id="CAD7767046.1"/>
    </source>
</evidence>
<gene>
    <name evidence="1" type="ORF">DNFNHJIP_00446</name>
    <name evidence="2" type="ORF">DNFNHJIP_00452</name>
</gene>
<protein>
    <submittedName>
        <fullName evidence="1">Uncharacterized protein</fullName>
    </submittedName>
</protein>
<comment type="caution">
    <text evidence="1">The sequence shown here is derived from an EMBL/GenBank/DDBJ whole genome shotgun (WGS) entry which is preliminary data.</text>
</comment>
<evidence type="ECO:0000313" key="3">
    <source>
        <dbReference type="Proteomes" id="UP000614580"/>
    </source>
</evidence>
<evidence type="ECO:0000313" key="1">
    <source>
        <dbReference type="EMBL" id="CAD7767040.1"/>
    </source>
</evidence>
<name>A0A812A200_9EURY</name>
<accession>A0A812A200</accession>
<dbReference type="AlphaFoldDB" id="A0A812A200"/>
<reference evidence="1" key="1">
    <citation type="submission" date="2020-12" db="EMBL/GenBank/DDBJ databases">
        <authorList>
            <person name="Hahn C.J."/>
            <person name="Laso-Perez R."/>
            <person name="Vulcano F."/>
            <person name="Vaziourakis K.-M."/>
            <person name="Stokke R."/>
            <person name="Steen I.H."/>
            <person name="Teske A."/>
            <person name="Boetius A."/>
            <person name="Liebeke M."/>
            <person name="Amann R."/>
            <person name="Knittel K."/>
        </authorList>
    </citation>
    <scope>NUCLEOTIDE SEQUENCE</scope>
    <source>
        <strain evidence="1">Gfbio:c6db26ca-90af-429b-aeed-0e3e8aed0b5e:GoM-Arc1_AMV-AAA_792_C10</strain>
    </source>
</reference>
<organism evidence="1 3">
    <name type="scientific">Candidatus Argoarchaeum ethanivorans</name>
    <dbReference type="NCBI Taxonomy" id="2608793"/>
    <lineage>
        <taxon>Archaea</taxon>
        <taxon>Methanobacteriati</taxon>
        <taxon>Methanobacteriota</taxon>
        <taxon>Stenosarchaea group</taxon>
        <taxon>Methanomicrobia</taxon>
        <taxon>Methanosarcinales</taxon>
        <taxon>Methanosarcinales incertae sedis</taxon>
        <taxon>GOM Arc I cluster</taxon>
        <taxon>Candidatus Argoarchaeum</taxon>
    </lineage>
</organism>